<reference evidence="1" key="1">
    <citation type="journal article" date="2013" name="J. Plant Res.">
        <title>Effect of fungi and light on seed germination of three Opuntia species from semiarid lands of central Mexico.</title>
        <authorList>
            <person name="Delgado-Sanchez P."/>
            <person name="Jimenez-Bremont J.F."/>
            <person name="Guerrero-Gonzalez Mde L."/>
            <person name="Flores J."/>
        </authorList>
    </citation>
    <scope>NUCLEOTIDE SEQUENCE</scope>
    <source>
        <tissue evidence="1">Cladode</tissue>
    </source>
</reference>
<evidence type="ECO:0000313" key="1">
    <source>
        <dbReference type="EMBL" id="MBA4641921.1"/>
    </source>
</evidence>
<dbReference type="EMBL" id="GISG01126341">
    <property type="protein sequence ID" value="MBA4641921.1"/>
    <property type="molecule type" value="Transcribed_RNA"/>
</dbReference>
<proteinExistence type="predicted"/>
<accession>A0A7C9DFW7</accession>
<dbReference type="AlphaFoldDB" id="A0A7C9DFW7"/>
<organism evidence="1">
    <name type="scientific">Opuntia streptacantha</name>
    <name type="common">Prickly pear cactus</name>
    <name type="synonym">Opuntia cardona</name>
    <dbReference type="NCBI Taxonomy" id="393608"/>
    <lineage>
        <taxon>Eukaryota</taxon>
        <taxon>Viridiplantae</taxon>
        <taxon>Streptophyta</taxon>
        <taxon>Embryophyta</taxon>
        <taxon>Tracheophyta</taxon>
        <taxon>Spermatophyta</taxon>
        <taxon>Magnoliopsida</taxon>
        <taxon>eudicotyledons</taxon>
        <taxon>Gunneridae</taxon>
        <taxon>Pentapetalae</taxon>
        <taxon>Caryophyllales</taxon>
        <taxon>Cactineae</taxon>
        <taxon>Cactaceae</taxon>
        <taxon>Opuntioideae</taxon>
        <taxon>Opuntia</taxon>
    </lineage>
</organism>
<sequence length="124" mass="14305">MVNCCIWRYPVSQQRINYLVIVINSSLIDLSTTIWENSRPRDRKPVGINSHVLHQSYILRVSMMVINCNICIAEICNLTKSVSECVPNRHSSAILFYRSFILISRRSSTKNKALWKTTSADICR</sequence>
<reference evidence="1" key="2">
    <citation type="submission" date="2020-07" db="EMBL/GenBank/DDBJ databases">
        <authorList>
            <person name="Vera ALvarez R."/>
            <person name="Arias-Moreno D.M."/>
            <person name="Jimenez-Jacinto V."/>
            <person name="Jimenez-Bremont J.F."/>
            <person name="Swaminathan K."/>
            <person name="Moose S.P."/>
            <person name="Guerrero-Gonzalez M.L."/>
            <person name="Marino-Ramirez L."/>
            <person name="Landsman D."/>
            <person name="Rodriguez-Kessler M."/>
            <person name="Delgado-Sanchez P."/>
        </authorList>
    </citation>
    <scope>NUCLEOTIDE SEQUENCE</scope>
    <source>
        <tissue evidence="1">Cladode</tissue>
    </source>
</reference>
<name>A0A7C9DFW7_OPUST</name>
<protein>
    <submittedName>
        <fullName evidence="1">Uncharacterized protein</fullName>
    </submittedName>
</protein>